<reference evidence="3" key="1">
    <citation type="submission" date="2016-05" db="EMBL/GenBank/DDBJ databases">
        <title>Comparative genomics of biotechnologically important yeasts.</title>
        <authorList>
            <consortium name="DOE Joint Genome Institute"/>
            <person name="Riley R."/>
            <person name="Haridas S."/>
            <person name="Wolfe K.H."/>
            <person name="Lopes M.R."/>
            <person name="Hittinger C.T."/>
            <person name="Goker M."/>
            <person name="Salamov A."/>
            <person name="Wisecaver J."/>
            <person name="Long T.M."/>
            <person name="Aerts A.L."/>
            <person name="Barry K."/>
            <person name="Choi C."/>
            <person name="Clum A."/>
            <person name="Coughlan A.Y."/>
            <person name="Deshpande S."/>
            <person name="Douglass A.P."/>
            <person name="Hanson S.J."/>
            <person name="Klenk H.-P."/>
            <person name="Labutti K."/>
            <person name="Lapidus A."/>
            <person name="Lindquist E."/>
            <person name="Lipzen A."/>
            <person name="Meier-Kolthoff J.P."/>
            <person name="Ohm R.A."/>
            <person name="Otillar R.P."/>
            <person name="Pangilinan J."/>
            <person name="Peng Y."/>
            <person name="Rokas A."/>
            <person name="Rosa C.A."/>
            <person name="Scheuner C."/>
            <person name="Sibirny A.A."/>
            <person name="Slot J.C."/>
            <person name="Stielow J.B."/>
            <person name="Sun H."/>
            <person name="Kurtzman C.P."/>
            <person name="Blackwell M."/>
            <person name="Grigoriev I.V."/>
            <person name="Jeffries T.W."/>
        </authorList>
    </citation>
    <scope>NUCLEOTIDE SEQUENCE [LARGE SCALE GENOMIC DNA]</scope>
    <source>
        <strain evidence="3">DSM 1968</strain>
    </source>
</reference>
<organism evidence="2 3">
    <name type="scientific">Ascoidea rubescens DSM 1968</name>
    <dbReference type="NCBI Taxonomy" id="1344418"/>
    <lineage>
        <taxon>Eukaryota</taxon>
        <taxon>Fungi</taxon>
        <taxon>Dikarya</taxon>
        <taxon>Ascomycota</taxon>
        <taxon>Saccharomycotina</taxon>
        <taxon>Saccharomycetes</taxon>
        <taxon>Ascoideaceae</taxon>
        <taxon>Ascoidea</taxon>
    </lineage>
</organism>
<feature type="transmembrane region" description="Helical" evidence="1">
    <location>
        <begin position="80"/>
        <end position="107"/>
    </location>
</feature>
<keyword evidence="1" id="KW-1133">Transmembrane helix</keyword>
<keyword evidence="1" id="KW-0812">Transmembrane</keyword>
<name>A0A1D2VMA8_9ASCO</name>
<gene>
    <name evidence="2" type="ORF">ASCRUDRAFT_79406</name>
</gene>
<feature type="transmembrane region" description="Helical" evidence="1">
    <location>
        <begin position="48"/>
        <end position="68"/>
    </location>
</feature>
<keyword evidence="1" id="KW-0472">Membrane</keyword>
<evidence type="ECO:0000256" key="1">
    <source>
        <dbReference type="SAM" id="Phobius"/>
    </source>
</evidence>
<sequence>MGKSFSIYNPSEPLIYGFKLAIVVVTNLLAFVQIILSVILSIVIPREVFPASVVGIFNFIYVIISYNFELNLEFEIDDFYPLVLFLPNLLSLAINGLNFIFAVIYFVSNKEGFLDPEQLAYFTMYAMTTENIHFAVIASSSLSASIIMGNFLLIAMDLVITKLIFSTGNPSIFFTKCLVKRRKCHVKVNSCYTYGCYKNSTTEQSDNPKIINPRKLALSKCGKFQNSIVISEYASEYANFFTCSNSFPPKYSPFKGE</sequence>
<feature type="transmembrane region" description="Helical" evidence="1">
    <location>
        <begin position="20"/>
        <end position="43"/>
    </location>
</feature>
<proteinExistence type="predicted"/>
<dbReference type="RefSeq" id="XP_020049048.1">
    <property type="nucleotide sequence ID" value="XM_020194372.1"/>
</dbReference>
<dbReference type="Proteomes" id="UP000095038">
    <property type="component" value="Unassembled WGS sequence"/>
</dbReference>
<evidence type="ECO:0000313" key="3">
    <source>
        <dbReference type="Proteomes" id="UP000095038"/>
    </source>
</evidence>
<dbReference type="GeneID" id="30968008"/>
<evidence type="ECO:0000313" key="2">
    <source>
        <dbReference type="EMBL" id="ODV62741.1"/>
    </source>
</evidence>
<dbReference type="InParanoid" id="A0A1D2VMA8"/>
<dbReference type="AlphaFoldDB" id="A0A1D2VMA8"/>
<accession>A0A1D2VMA8</accession>
<dbReference type="EMBL" id="KV454476">
    <property type="protein sequence ID" value="ODV62741.1"/>
    <property type="molecule type" value="Genomic_DNA"/>
</dbReference>
<keyword evidence="3" id="KW-1185">Reference proteome</keyword>
<protein>
    <submittedName>
        <fullName evidence="2">Uncharacterized protein</fullName>
    </submittedName>
</protein>